<dbReference type="SFLD" id="SFLDG01129">
    <property type="entry name" value="C1.5:_HAD__Beta-PGM__Phosphata"/>
    <property type="match status" value="1"/>
</dbReference>
<evidence type="ECO:0000313" key="3">
    <source>
        <dbReference type="Proteomes" id="UP000247980"/>
    </source>
</evidence>
<keyword evidence="3" id="KW-1185">Reference proteome</keyword>
<dbReference type="Pfam" id="PF13419">
    <property type="entry name" value="HAD_2"/>
    <property type="match status" value="1"/>
</dbReference>
<evidence type="ECO:0000256" key="1">
    <source>
        <dbReference type="SAM" id="MobiDB-lite"/>
    </source>
</evidence>
<dbReference type="InterPro" id="IPR023214">
    <property type="entry name" value="HAD_sf"/>
</dbReference>
<dbReference type="Proteomes" id="UP000247980">
    <property type="component" value="Unassembled WGS sequence"/>
</dbReference>
<dbReference type="InterPro" id="IPR050155">
    <property type="entry name" value="HAD-like_hydrolase_sf"/>
</dbReference>
<organism evidence="2 3">
    <name type="scientific">Arthrobacter psychrolactophilus</name>
    <dbReference type="NCBI Taxonomy" id="92442"/>
    <lineage>
        <taxon>Bacteria</taxon>
        <taxon>Bacillati</taxon>
        <taxon>Actinomycetota</taxon>
        <taxon>Actinomycetes</taxon>
        <taxon>Micrococcales</taxon>
        <taxon>Micrococcaceae</taxon>
        <taxon>Arthrobacter</taxon>
    </lineage>
</organism>
<proteinExistence type="predicted"/>
<dbReference type="InterPro" id="IPR036412">
    <property type="entry name" value="HAD-like_sf"/>
</dbReference>
<protein>
    <submittedName>
        <fullName evidence="2">Haloacid dehalogenase</fullName>
    </submittedName>
</protein>
<reference evidence="2 3" key="1">
    <citation type="submission" date="2018-05" db="EMBL/GenBank/DDBJ databases">
        <title>Genetic diversity of glacier-inhabiting Cryobacterium bacteria in China and description of Cryobacterium mengkeensis sp. nov. and Arthrobacter glacialis sp. nov.</title>
        <authorList>
            <person name="Liu Q."/>
            <person name="Xin Y.-H."/>
        </authorList>
    </citation>
    <scope>NUCLEOTIDE SEQUENCE [LARGE SCALE GENOMIC DNA]</scope>
    <source>
        <strain evidence="2 3">B7</strain>
    </source>
</reference>
<accession>A0A2V5JL75</accession>
<dbReference type="Gene3D" id="3.40.50.1000">
    <property type="entry name" value="HAD superfamily/HAD-like"/>
    <property type="match status" value="1"/>
</dbReference>
<evidence type="ECO:0000313" key="2">
    <source>
        <dbReference type="EMBL" id="PYI38476.1"/>
    </source>
</evidence>
<dbReference type="OrthoDB" id="9776368at2"/>
<dbReference type="PANTHER" id="PTHR43434">
    <property type="entry name" value="PHOSPHOGLYCOLATE PHOSPHATASE"/>
    <property type="match status" value="1"/>
</dbReference>
<name>A0A2V5JL75_9MICC</name>
<dbReference type="PANTHER" id="PTHR43434:SF20">
    <property type="entry name" value="5'-NUCLEOTIDASE"/>
    <property type="match status" value="1"/>
</dbReference>
<dbReference type="GO" id="GO:0004713">
    <property type="term" value="F:protein tyrosine kinase activity"/>
    <property type="evidence" value="ECO:0007669"/>
    <property type="project" value="TreeGrafter"/>
</dbReference>
<gene>
    <name evidence="2" type="ORF">CVS30_10145</name>
</gene>
<dbReference type="SUPFAM" id="SSF56784">
    <property type="entry name" value="HAD-like"/>
    <property type="match status" value="1"/>
</dbReference>
<dbReference type="SFLD" id="SFLDS00003">
    <property type="entry name" value="Haloacid_Dehalogenase"/>
    <property type="match status" value="1"/>
</dbReference>
<dbReference type="Gene3D" id="1.10.150.240">
    <property type="entry name" value="Putative phosphatase, domain 2"/>
    <property type="match status" value="1"/>
</dbReference>
<feature type="compositionally biased region" description="Polar residues" evidence="1">
    <location>
        <begin position="1"/>
        <end position="10"/>
    </location>
</feature>
<dbReference type="InterPro" id="IPR023198">
    <property type="entry name" value="PGP-like_dom2"/>
</dbReference>
<feature type="region of interest" description="Disordered" evidence="1">
    <location>
        <begin position="1"/>
        <end position="26"/>
    </location>
</feature>
<dbReference type="AlphaFoldDB" id="A0A2V5JL75"/>
<dbReference type="InterPro" id="IPR041492">
    <property type="entry name" value="HAD_2"/>
</dbReference>
<dbReference type="EMBL" id="QJVC01000008">
    <property type="protein sequence ID" value="PYI38476.1"/>
    <property type="molecule type" value="Genomic_DNA"/>
</dbReference>
<dbReference type="GO" id="GO:0005829">
    <property type="term" value="C:cytosol"/>
    <property type="evidence" value="ECO:0007669"/>
    <property type="project" value="TreeGrafter"/>
</dbReference>
<comment type="caution">
    <text evidence="2">The sequence shown here is derived from an EMBL/GenBank/DDBJ whole genome shotgun (WGS) entry which is preliminary data.</text>
</comment>
<sequence>MDVTTASSALNRDALNRSGPDSGGPRTAVLFDLDGTLVDPAGGITGGIARALSALELPVPEPEVLQSMIGPKLADALMTILDVPADKVDEVIAVYRQWYTSEGMAMSRVYPGIPELLGQLKSDGVALAVATQKPEPLAKKLLAHHGLDGYFHIIRGSHADETLKPGHPDYRAGKAEIIAAALRDLAAESFDVSAPIMVGDRHQDVHGARSNELDCIGVAWGFAPEGELAAAGVSAVVLSTQELAIELAGTGLSLDAAASGKGAHGAL</sequence>